<reference evidence="1 2" key="1">
    <citation type="journal article" date="2023" name="Nat. Commun.">
        <title>Origin of minicircular mitochondrial genomes in red algae.</title>
        <authorList>
            <person name="Lee Y."/>
            <person name="Cho C.H."/>
            <person name="Lee Y.M."/>
            <person name="Park S.I."/>
            <person name="Yang J.H."/>
            <person name="West J.A."/>
            <person name="Bhattacharya D."/>
            <person name="Yoon H.S."/>
        </authorList>
    </citation>
    <scope>NUCLEOTIDE SEQUENCE [LARGE SCALE GENOMIC DNA]</scope>
    <source>
        <strain evidence="1 2">CCMP1338</strain>
        <tissue evidence="1">Whole cell</tissue>
    </source>
</reference>
<accession>A0AAV8UI59</accession>
<dbReference type="Proteomes" id="UP001157974">
    <property type="component" value="Unassembled WGS sequence"/>
</dbReference>
<evidence type="ECO:0000313" key="1">
    <source>
        <dbReference type="EMBL" id="KAJ8901007.1"/>
    </source>
</evidence>
<sequence length="74" mass="8089">MNLASLGSMRSFRLRGSSLTLTNNDKKIKETKKGNSMNSVLGETDNWLSGTDVLGHSEVLDSVTGSRIELFDDL</sequence>
<comment type="caution">
    <text evidence="1">The sequence shown here is derived from an EMBL/GenBank/DDBJ whole genome shotgun (WGS) entry which is preliminary data.</text>
</comment>
<name>A0AAV8UI59_9RHOD</name>
<proteinExistence type="predicted"/>
<organism evidence="1 2">
    <name type="scientific">Rhodosorus marinus</name>
    <dbReference type="NCBI Taxonomy" id="101924"/>
    <lineage>
        <taxon>Eukaryota</taxon>
        <taxon>Rhodophyta</taxon>
        <taxon>Stylonematophyceae</taxon>
        <taxon>Stylonematales</taxon>
        <taxon>Stylonemataceae</taxon>
        <taxon>Rhodosorus</taxon>
    </lineage>
</organism>
<protein>
    <submittedName>
        <fullName evidence="1">Uncharacterized protein</fullName>
    </submittedName>
</protein>
<dbReference type="EMBL" id="JAMWBK010000012">
    <property type="protein sequence ID" value="KAJ8901007.1"/>
    <property type="molecule type" value="Genomic_DNA"/>
</dbReference>
<gene>
    <name evidence="1" type="ORF">NDN08_004869</name>
</gene>
<keyword evidence="2" id="KW-1185">Reference proteome</keyword>
<evidence type="ECO:0000313" key="2">
    <source>
        <dbReference type="Proteomes" id="UP001157974"/>
    </source>
</evidence>
<dbReference type="AlphaFoldDB" id="A0AAV8UI59"/>